<reference evidence="2 3" key="1">
    <citation type="submission" date="2018-03" db="EMBL/GenBank/DDBJ databases">
        <title>Genomic Encyclopedia of Archaeal and Bacterial Type Strains, Phase II (KMG-II): from individual species to whole genera.</title>
        <authorList>
            <person name="Goeker M."/>
        </authorList>
    </citation>
    <scope>NUCLEOTIDE SEQUENCE [LARGE SCALE GENOMIC DNA]</scope>
    <source>
        <strain evidence="2 3">DSM 45601</strain>
    </source>
</reference>
<dbReference type="Pfam" id="PF18029">
    <property type="entry name" value="Glyoxalase_6"/>
    <property type="match status" value="1"/>
</dbReference>
<evidence type="ECO:0000259" key="1">
    <source>
        <dbReference type="PROSITE" id="PS51819"/>
    </source>
</evidence>
<dbReference type="EMBL" id="PVZC01000003">
    <property type="protein sequence ID" value="PRX99815.1"/>
    <property type="molecule type" value="Genomic_DNA"/>
</dbReference>
<sequence>MVGELSGVVLDTADPETLANFYSELLGLPITRVDGGWIEIQHGTWRLCFQEAPKHRPPRWPDAAFPQQFHLDIRVDDIDEAEKQVLDMGATLLSTDEPGFRVYADPSGHPFCLEYQD</sequence>
<accession>A0A2T0Q7K0</accession>
<keyword evidence="2" id="KW-0223">Dioxygenase</keyword>
<dbReference type="InterPro" id="IPR041581">
    <property type="entry name" value="Glyoxalase_6"/>
</dbReference>
<evidence type="ECO:0000313" key="2">
    <source>
        <dbReference type="EMBL" id="PRX99815.1"/>
    </source>
</evidence>
<dbReference type="AlphaFoldDB" id="A0A2T0Q7K0"/>
<dbReference type="GO" id="GO:0051213">
    <property type="term" value="F:dioxygenase activity"/>
    <property type="evidence" value="ECO:0007669"/>
    <property type="project" value="UniProtKB-KW"/>
</dbReference>
<proteinExistence type="predicted"/>
<dbReference type="InterPro" id="IPR029068">
    <property type="entry name" value="Glyas_Bleomycin-R_OHBP_Dase"/>
</dbReference>
<protein>
    <submittedName>
        <fullName evidence="2">Glyoxalase/bleomycin resistance protein/dioxygenase superfamily protein</fullName>
    </submittedName>
</protein>
<organism evidence="2 3">
    <name type="scientific">Allonocardiopsis opalescens</name>
    <dbReference type="NCBI Taxonomy" id="1144618"/>
    <lineage>
        <taxon>Bacteria</taxon>
        <taxon>Bacillati</taxon>
        <taxon>Actinomycetota</taxon>
        <taxon>Actinomycetes</taxon>
        <taxon>Streptosporangiales</taxon>
        <taxon>Allonocardiopsis</taxon>
    </lineage>
</organism>
<dbReference type="PROSITE" id="PS51819">
    <property type="entry name" value="VOC"/>
    <property type="match status" value="1"/>
</dbReference>
<dbReference type="OrthoDB" id="1645442at2"/>
<evidence type="ECO:0000313" key="3">
    <source>
        <dbReference type="Proteomes" id="UP000237846"/>
    </source>
</evidence>
<name>A0A2T0Q7K0_9ACTN</name>
<feature type="domain" description="VOC" evidence="1">
    <location>
        <begin position="4"/>
        <end position="117"/>
    </location>
</feature>
<dbReference type="PANTHER" id="PTHR35908:SF1">
    <property type="entry name" value="CONSERVED PROTEIN"/>
    <property type="match status" value="1"/>
</dbReference>
<comment type="caution">
    <text evidence="2">The sequence shown here is derived from an EMBL/GenBank/DDBJ whole genome shotgun (WGS) entry which is preliminary data.</text>
</comment>
<dbReference type="PANTHER" id="PTHR35908">
    <property type="entry name" value="HYPOTHETICAL FUSION PROTEIN"/>
    <property type="match status" value="1"/>
</dbReference>
<dbReference type="RefSeq" id="WP_106244757.1">
    <property type="nucleotide sequence ID" value="NZ_PVZC01000003.1"/>
</dbReference>
<dbReference type="InterPro" id="IPR037523">
    <property type="entry name" value="VOC_core"/>
</dbReference>
<dbReference type="Gene3D" id="3.10.180.10">
    <property type="entry name" value="2,3-Dihydroxybiphenyl 1,2-Dioxygenase, domain 1"/>
    <property type="match status" value="1"/>
</dbReference>
<keyword evidence="2" id="KW-0560">Oxidoreductase</keyword>
<keyword evidence="3" id="KW-1185">Reference proteome</keyword>
<dbReference type="Proteomes" id="UP000237846">
    <property type="component" value="Unassembled WGS sequence"/>
</dbReference>
<dbReference type="SUPFAM" id="SSF54593">
    <property type="entry name" value="Glyoxalase/Bleomycin resistance protein/Dihydroxybiphenyl dioxygenase"/>
    <property type="match status" value="1"/>
</dbReference>
<gene>
    <name evidence="2" type="ORF">CLV72_103422</name>
</gene>